<protein>
    <submittedName>
        <fullName evidence="1">Uncharacterized protein</fullName>
    </submittedName>
</protein>
<reference evidence="1 2" key="1">
    <citation type="submission" date="2020-11" db="EMBL/GenBank/DDBJ databases">
        <title>genome sequence of strain KACC 18849.</title>
        <authorList>
            <person name="Gao J."/>
            <person name="Zhang X."/>
        </authorList>
    </citation>
    <scope>NUCLEOTIDE SEQUENCE [LARGE SCALE GENOMIC DNA]</scope>
    <source>
        <strain evidence="1 2">KACC 18849</strain>
    </source>
</reference>
<name>A0ABS0SU48_9CAUL</name>
<dbReference type="Proteomes" id="UP000639859">
    <property type="component" value="Unassembled WGS sequence"/>
</dbReference>
<evidence type="ECO:0000313" key="1">
    <source>
        <dbReference type="EMBL" id="MBI1682896.1"/>
    </source>
</evidence>
<gene>
    <name evidence="1" type="ORF">I4Q42_04355</name>
</gene>
<proteinExistence type="predicted"/>
<keyword evidence="2" id="KW-1185">Reference proteome</keyword>
<sequence>MKTLIGLIERFPVLAAAMRRFIWYSPGEVRMESWRLGHLHRGRIVEGARQELAKSDTSPARAVLLRLVIHRQQKMETALETLKSKHRQQE</sequence>
<comment type="caution">
    <text evidence="1">The sequence shown here is derived from an EMBL/GenBank/DDBJ whole genome shotgun (WGS) entry which is preliminary data.</text>
</comment>
<evidence type="ECO:0000313" key="2">
    <source>
        <dbReference type="Proteomes" id="UP000639859"/>
    </source>
</evidence>
<organism evidence="1 2">
    <name type="scientific">Caulobacter hibisci</name>
    <dbReference type="NCBI Taxonomy" id="2035993"/>
    <lineage>
        <taxon>Bacteria</taxon>
        <taxon>Pseudomonadati</taxon>
        <taxon>Pseudomonadota</taxon>
        <taxon>Alphaproteobacteria</taxon>
        <taxon>Caulobacterales</taxon>
        <taxon>Caulobacteraceae</taxon>
        <taxon>Caulobacter</taxon>
    </lineage>
</organism>
<dbReference type="EMBL" id="JADWOX010000002">
    <property type="protein sequence ID" value="MBI1682896.1"/>
    <property type="molecule type" value="Genomic_DNA"/>
</dbReference>
<dbReference type="RefSeq" id="WP_198574841.1">
    <property type="nucleotide sequence ID" value="NZ_JADWOX010000002.1"/>
</dbReference>
<accession>A0ABS0SU48</accession>